<evidence type="ECO:0000313" key="1">
    <source>
        <dbReference type="EMBL" id="CCI10285.1"/>
    </source>
</evidence>
<comment type="caution">
    <text evidence="1">The sequence shown here is derived from an EMBL/GenBank/DDBJ whole genome shotgun (WGS) entry which is preliminary data.</text>
</comment>
<accession>A0A024FT66</accession>
<evidence type="ECO:0000313" key="2">
    <source>
        <dbReference type="Proteomes" id="UP000053237"/>
    </source>
</evidence>
<protein>
    <submittedName>
        <fullName evidence="1">Uncharacterized protein</fullName>
    </submittedName>
</protein>
<dbReference type="Proteomes" id="UP000053237">
    <property type="component" value="Unassembled WGS sequence"/>
</dbReference>
<reference evidence="1 2" key="1">
    <citation type="submission" date="2012-05" db="EMBL/GenBank/DDBJ databases">
        <title>Recombination and specialization in a pathogen metapopulation.</title>
        <authorList>
            <person name="Gardiner A."/>
            <person name="Kemen E."/>
            <person name="Schultz-Larsen T."/>
            <person name="MacLean D."/>
            <person name="Van Oosterhout C."/>
            <person name="Jones J.D.G."/>
        </authorList>
    </citation>
    <scope>NUCLEOTIDE SEQUENCE [LARGE SCALE GENOMIC DNA]</scope>
    <source>
        <strain evidence="1 2">Ac Nc2</strain>
    </source>
</reference>
<dbReference type="EMBL" id="CAIX01000192">
    <property type="protein sequence ID" value="CCI10285.1"/>
    <property type="molecule type" value="Genomic_DNA"/>
</dbReference>
<name>A0A024FT66_9STRA</name>
<dbReference type="AlphaFoldDB" id="A0A024FT66"/>
<keyword evidence="2" id="KW-1185">Reference proteome</keyword>
<sequence length="82" mass="8696">MSVLKVPDTSRFLREGIFASADGPHRSLIATAGIRTGVHTVGTHVYYSLSPPDGVQSVKHLSARTPCRRSLVRSPAVGQAAV</sequence>
<proteinExistence type="predicted"/>
<dbReference type="InParanoid" id="A0A024FT66"/>
<organism evidence="1 2">
    <name type="scientific">Albugo candida</name>
    <dbReference type="NCBI Taxonomy" id="65357"/>
    <lineage>
        <taxon>Eukaryota</taxon>
        <taxon>Sar</taxon>
        <taxon>Stramenopiles</taxon>
        <taxon>Oomycota</taxon>
        <taxon>Peronosporomycetes</taxon>
        <taxon>Albuginales</taxon>
        <taxon>Albuginaceae</taxon>
        <taxon>Albugo</taxon>
    </lineage>
</organism>
<gene>
    <name evidence="1" type="ORF">BN9_089180</name>
</gene>